<dbReference type="CDD" id="cd07185">
    <property type="entry name" value="OmpA_C-like"/>
    <property type="match status" value="1"/>
</dbReference>
<evidence type="ECO:0000313" key="9">
    <source>
        <dbReference type="Proteomes" id="UP001239626"/>
    </source>
</evidence>
<dbReference type="PANTHER" id="PTHR30329">
    <property type="entry name" value="STATOR ELEMENT OF FLAGELLAR MOTOR COMPLEX"/>
    <property type="match status" value="1"/>
</dbReference>
<feature type="domain" description="OmpA-like" evidence="7">
    <location>
        <begin position="220"/>
        <end position="338"/>
    </location>
</feature>
<organism evidence="8 9">
    <name type="scientific">Cellulomonas humilata</name>
    <dbReference type="NCBI Taxonomy" id="144055"/>
    <lineage>
        <taxon>Bacteria</taxon>
        <taxon>Bacillati</taxon>
        <taxon>Actinomycetota</taxon>
        <taxon>Actinomycetes</taxon>
        <taxon>Micrococcales</taxon>
        <taxon>Cellulomonadaceae</taxon>
        <taxon>Cellulomonas</taxon>
    </lineage>
</organism>
<evidence type="ECO:0000256" key="3">
    <source>
        <dbReference type="ARBA" id="ARBA00023237"/>
    </source>
</evidence>
<dbReference type="PROSITE" id="PS51123">
    <property type="entry name" value="OMPA_2"/>
    <property type="match status" value="1"/>
</dbReference>
<evidence type="ECO:0000256" key="5">
    <source>
        <dbReference type="SAM" id="MobiDB-lite"/>
    </source>
</evidence>
<evidence type="ECO:0000256" key="2">
    <source>
        <dbReference type="ARBA" id="ARBA00023136"/>
    </source>
</evidence>
<dbReference type="InterPro" id="IPR050330">
    <property type="entry name" value="Bact_OuterMem_StrucFunc"/>
</dbReference>
<dbReference type="InterPro" id="IPR036737">
    <property type="entry name" value="OmpA-like_sf"/>
</dbReference>
<name>A0ABU0ECJ5_9CELL</name>
<feature type="region of interest" description="Disordered" evidence="5">
    <location>
        <begin position="24"/>
        <end position="51"/>
    </location>
</feature>
<comment type="subcellular location">
    <subcellularLocation>
        <location evidence="1">Cell outer membrane</location>
    </subcellularLocation>
</comment>
<sequence length="510" mass="52140">MRRPPLAVLSTALVSVLVVAGCSPDSPDPDPTSSGSSAPSASATQDGAVTSEVEHLGAPVEITVHPLQATSDSSLLTVDFTMPEDAPEGTSISLGVLLRDPGSFLNVGQLRLLDLPSSTVFDTARDSSNQAVTTSGPLNLTPGDTITAEAYFAAPTSDTIDVLFPYFGLVSGVPVESADASDLASTPEELGAEGEITSSSATIDAFTVGYDDTSSARVEGETATVTLASDVLFATDEFALTPEAAAVVDVAAQQILASGQSGEVTVVGHTDDVGSDAYNQDLSIKRAQSVADRLTPALGAGYTVAVDGKGESEPVAPGSSPEARSANRRVEIRFTTKDPGAAVDVPSSVPAPEATGPVASGDETVSVDVDGVGYDITATSVERHDGYLVGSLQVERTSEGKGPLTGLFGDFATGRSLGRGVSPLTLAAGAFNVSLLGEGSRLYPGDYITAAGNGSTKDRRAVVADRFLDAPVEQGESVTVTVVWPDLGGDSVDIDVPERFRITDVQVEDS</sequence>
<protein>
    <submittedName>
        <fullName evidence="8">Outer membrane protein OmpA-like peptidoglycan-associated protein</fullName>
    </submittedName>
</protein>
<evidence type="ECO:0000259" key="7">
    <source>
        <dbReference type="PROSITE" id="PS51123"/>
    </source>
</evidence>
<comment type="caution">
    <text evidence="8">The sequence shown here is derived from an EMBL/GenBank/DDBJ whole genome shotgun (WGS) entry which is preliminary data.</text>
</comment>
<dbReference type="PROSITE" id="PS51257">
    <property type="entry name" value="PROKAR_LIPOPROTEIN"/>
    <property type="match status" value="1"/>
</dbReference>
<keyword evidence="6" id="KW-0732">Signal</keyword>
<keyword evidence="9" id="KW-1185">Reference proteome</keyword>
<feature type="region of interest" description="Disordered" evidence="5">
    <location>
        <begin position="340"/>
        <end position="363"/>
    </location>
</feature>
<proteinExistence type="predicted"/>
<dbReference type="EMBL" id="JAUSVB010000002">
    <property type="protein sequence ID" value="MDQ0372987.1"/>
    <property type="molecule type" value="Genomic_DNA"/>
</dbReference>
<feature type="signal peptide" evidence="6">
    <location>
        <begin position="1"/>
        <end position="20"/>
    </location>
</feature>
<dbReference type="SUPFAM" id="SSF103088">
    <property type="entry name" value="OmpA-like"/>
    <property type="match status" value="1"/>
</dbReference>
<feature type="compositionally biased region" description="Low complexity" evidence="5">
    <location>
        <begin position="24"/>
        <end position="43"/>
    </location>
</feature>
<dbReference type="Pfam" id="PF00691">
    <property type="entry name" value="OmpA"/>
    <property type="match status" value="1"/>
</dbReference>
<dbReference type="InterPro" id="IPR006664">
    <property type="entry name" value="OMP_bac"/>
</dbReference>
<dbReference type="RefSeq" id="WP_307490805.1">
    <property type="nucleotide sequence ID" value="NZ_JAUSVB010000002.1"/>
</dbReference>
<dbReference type="PRINTS" id="PR01021">
    <property type="entry name" value="OMPADOMAIN"/>
</dbReference>
<feature type="chain" id="PRO_5045959844" evidence="6">
    <location>
        <begin position="21"/>
        <end position="510"/>
    </location>
</feature>
<gene>
    <name evidence="8" type="ORF">J2X26_001298</name>
</gene>
<evidence type="ECO:0000256" key="1">
    <source>
        <dbReference type="ARBA" id="ARBA00004442"/>
    </source>
</evidence>
<evidence type="ECO:0000256" key="4">
    <source>
        <dbReference type="PROSITE-ProRule" id="PRU00473"/>
    </source>
</evidence>
<reference evidence="8 9" key="1">
    <citation type="submission" date="2023-07" db="EMBL/GenBank/DDBJ databases">
        <title>Sorghum-associated microbial communities from plants grown in Nebraska, USA.</title>
        <authorList>
            <person name="Schachtman D."/>
        </authorList>
    </citation>
    <scope>NUCLEOTIDE SEQUENCE [LARGE SCALE GENOMIC DNA]</scope>
    <source>
        <strain evidence="8 9">BE332</strain>
    </source>
</reference>
<dbReference type="Gene3D" id="3.30.1330.60">
    <property type="entry name" value="OmpA-like domain"/>
    <property type="match status" value="1"/>
</dbReference>
<evidence type="ECO:0000256" key="6">
    <source>
        <dbReference type="SAM" id="SignalP"/>
    </source>
</evidence>
<evidence type="ECO:0000313" key="8">
    <source>
        <dbReference type="EMBL" id="MDQ0372987.1"/>
    </source>
</evidence>
<dbReference type="InterPro" id="IPR006665">
    <property type="entry name" value="OmpA-like"/>
</dbReference>
<keyword evidence="2 4" id="KW-0472">Membrane</keyword>
<keyword evidence="3" id="KW-0998">Cell outer membrane</keyword>
<accession>A0ABU0ECJ5</accession>
<dbReference type="PANTHER" id="PTHR30329:SF21">
    <property type="entry name" value="LIPOPROTEIN YIAD-RELATED"/>
    <property type="match status" value="1"/>
</dbReference>
<feature type="region of interest" description="Disordered" evidence="5">
    <location>
        <begin position="307"/>
        <end position="327"/>
    </location>
</feature>
<dbReference type="Proteomes" id="UP001239626">
    <property type="component" value="Unassembled WGS sequence"/>
</dbReference>